<dbReference type="Proteomes" id="UP000287033">
    <property type="component" value="Unassembled WGS sequence"/>
</dbReference>
<dbReference type="Gene3D" id="1.10.375.10">
    <property type="entry name" value="Human Immunodeficiency Virus Type 1 Capsid Protein"/>
    <property type="match status" value="1"/>
</dbReference>
<dbReference type="InterPro" id="IPR008919">
    <property type="entry name" value="Retrov_capsid_N"/>
</dbReference>
<organism evidence="2 3">
    <name type="scientific">Chiloscyllium punctatum</name>
    <name type="common">Brownbanded bambooshark</name>
    <name type="synonym">Hemiscyllium punctatum</name>
    <dbReference type="NCBI Taxonomy" id="137246"/>
    <lineage>
        <taxon>Eukaryota</taxon>
        <taxon>Metazoa</taxon>
        <taxon>Chordata</taxon>
        <taxon>Craniata</taxon>
        <taxon>Vertebrata</taxon>
        <taxon>Chondrichthyes</taxon>
        <taxon>Elasmobranchii</taxon>
        <taxon>Galeomorphii</taxon>
        <taxon>Galeoidea</taxon>
        <taxon>Orectolobiformes</taxon>
        <taxon>Hemiscylliidae</taxon>
        <taxon>Chiloscyllium</taxon>
    </lineage>
</organism>
<dbReference type="STRING" id="137246.A0A401RMG0"/>
<dbReference type="EMBL" id="BEZZ01003242">
    <property type="protein sequence ID" value="GCC19264.1"/>
    <property type="molecule type" value="Genomic_DNA"/>
</dbReference>
<accession>A0A401RMG0</accession>
<sequence length="164" mass="18859">MELRSGIGAEAPRLEFEKARAQRPPTWPPRDGLHMRRAGTDGLGPCSLSPVRMCGLLAVLSDVDRRSGERRVRCRRRRRGSVRRRRGMITGAALKEREKRHPVGEGVVSAENKFPNVDPRWEGVDEHDRGEMRDFREMVTLGIREAAPRSQDFFKAFEVRQEKR</sequence>
<dbReference type="GO" id="GO:0016032">
    <property type="term" value="P:viral process"/>
    <property type="evidence" value="ECO:0007669"/>
    <property type="project" value="InterPro"/>
</dbReference>
<evidence type="ECO:0000313" key="3">
    <source>
        <dbReference type="Proteomes" id="UP000287033"/>
    </source>
</evidence>
<feature type="region of interest" description="Disordered" evidence="1">
    <location>
        <begin position="1"/>
        <end position="34"/>
    </location>
</feature>
<protein>
    <submittedName>
        <fullName evidence="2">Uncharacterized protein</fullName>
    </submittedName>
</protein>
<evidence type="ECO:0000313" key="2">
    <source>
        <dbReference type="EMBL" id="GCC19264.1"/>
    </source>
</evidence>
<proteinExistence type="predicted"/>
<name>A0A401RMG0_CHIPU</name>
<comment type="caution">
    <text evidence="2">The sequence shown here is derived from an EMBL/GenBank/DDBJ whole genome shotgun (WGS) entry which is preliminary data.</text>
</comment>
<evidence type="ECO:0000256" key="1">
    <source>
        <dbReference type="SAM" id="MobiDB-lite"/>
    </source>
</evidence>
<gene>
    <name evidence="2" type="ORF">chiPu_0021016</name>
</gene>
<reference evidence="2 3" key="1">
    <citation type="journal article" date="2018" name="Nat. Ecol. Evol.">
        <title>Shark genomes provide insights into elasmobranch evolution and the origin of vertebrates.</title>
        <authorList>
            <person name="Hara Y"/>
            <person name="Yamaguchi K"/>
            <person name="Onimaru K"/>
            <person name="Kadota M"/>
            <person name="Koyanagi M"/>
            <person name="Keeley SD"/>
            <person name="Tatsumi K"/>
            <person name="Tanaka K"/>
            <person name="Motone F"/>
            <person name="Kageyama Y"/>
            <person name="Nozu R"/>
            <person name="Adachi N"/>
            <person name="Nishimura O"/>
            <person name="Nakagawa R"/>
            <person name="Tanegashima C"/>
            <person name="Kiyatake I"/>
            <person name="Matsumoto R"/>
            <person name="Murakumo K"/>
            <person name="Nishida K"/>
            <person name="Terakita A"/>
            <person name="Kuratani S"/>
            <person name="Sato K"/>
            <person name="Hyodo S Kuraku.S."/>
        </authorList>
    </citation>
    <scope>NUCLEOTIDE SEQUENCE [LARGE SCALE GENOMIC DNA]</scope>
</reference>
<dbReference type="AlphaFoldDB" id="A0A401RMG0"/>
<keyword evidence="3" id="KW-1185">Reference proteome</keyword>